<feature type="region of interest" description="Disordered" evidence="1">
    <location>
        <begin position="69"/>
        <end position="109"/>
    </location>
</feature>
<dbReference type="Proteomes" id="UP000785171">
    <property type="component" value="Unassembled WGS sequence"/>
</dbReference>
<evidence type="ECO:0000313" key="7">
    <source>
        <dbReference type="Proteomes" id="UP000285883"/>
    </source>
</evidence>
<reference evidence="6 7" key="2">
    <citation type="submission" date="2018-07" db="EMBL/GenBank/DDBJ databases">
        <title>Genome sequencing of oomycete isolates from Chile give support for New Zealand origin for Phytophthora kernoviae and make available the first Nothophytophthora sp. genome.</title>
        <authorList>
            <person name="Studholme D.J."/>
            <person name="Sanfuentes E."/>
            <person name="Panda P."/>
            <person name="Hill R."/>
            <person name="Sambles C."/>
            <person name="Grant M."/>
            <person name="Williams N.M."/>
            <person name="Mcdougal R.L."/>
        </authorList>
    </citation>
    <scope>NUCLEOTIDE SEQUENCE [LARGE SCALE GENOMIC DNA]</scope>
    <source>
        <strain evidence="4">Chile2</strain>
        <strain evidence="5">Chile4</strain>
    </source>
</reference>
<feature type="region of interest" description="Disordered" evidence="1">
    <location>
        <begin position="127"/>
        <end position="172"/>
    </location>
</feature>
<comment type="caution">
    <text evidence="5">The sequence shown here is derived from an EMBL/GenBank/DDBJ whole genome shotgun (WGS) entry which is preliminary data.</text>
</comment>
<dbReference type="Proteomes" id="UP000285624">
    <property type="component" value="Unassembled WGS sequence"/>
</dbReference>
<dbReference type="Proteomes" id="UP000285883">
    <property type="component" value="Unassembled WGS sequence"/>
</dbReference>
<evidence type="ECO:0000313" key="3">
    <source>
        <dbReference type="EMBL" id="KAG2512939.1"/>
    </source>
</evidence>
<evidence type="ECO:0000313" key="6">
    <source>
        <dbReference type="Proteomes" id="UP000285624"/>
    </source>
</evidence>
<dbReference type="EMBL" id="MAYM02001482">
    <property type="protein sequence ID" value="RLN15182.1"/>
    <property type="molecule type" value="Genomic_DNA"/>
</dbReference>
<protein>
    <submittedName>
        <fullName evidence="5">Uncharacterized protein</fullName>
    </submittedName>
</protein>
<dbReference type="Proteomes" id="UP000792063">
    <property type="component" value="Unassembled WGS sequence"/>
</dbReference>
<feature type="compositionally biased region" description="Pro residues" evidence="1">
    <location>
        <begin position="90"/>
        <end position="103"/>
    </location>
</feature>
<dbReference type="AlphaFoldDB" id="A0A3R7KFF1"/>
<evidence type="ECO:0000313" key="4">
    <source>
        <dbReference type="EMBL" id="RLN15182.1"/>
    </source>
</evidence>
<dbReference type="EMBL" id="MBDN02000498">
    <property type="protein sequence ID" value="RLN74835.1"/>
    <property type="molecule type" value="Genomic_DNA"/>
</dbReference>
<dbReference type="EMBL" id="JPWU03000499">
    <property type="protein sequence ID" value="KAG2512939.1"/>
    <property type="molecule type" value="Genomic_DNA"/>
</dbReference>
<proteinExistence type="predicted"/>
<accession>A0A3R7KFF1</accession>
<evidence type="ECO:0000313" key="5">
    <source>
        <dbReference type="EMBL" id="RLN74835.1"/>
    </source>
</evidence>
<name>A0A3R7KFF1_9STRA</name>
<reference evidence="2" key="3">
    <citation type="submission" date="2020-06" db="EMBL/GenBank/DDBJ databases">
        <authorList>
            <person name="Studholme D.J."/>
        </authorList>
    </citation>
    <scope>NUCLEOTIDE SEQUENCE</scope>
    <source>
        <strain evidence="2">NZFS 2646</strain>
        <strain evidence="3">NZFS 3630</strain>
    </source>
</reference>
<organism evidence="5 6">
    <name type="scientific">Phytophthora kernoviae</name>
    <dbReference type="NCBI Taxonomy" id="325452"/>
    <lineage>
        <taxon>Eukaryota</taxon>
        <taxon>Sar</taxon>
        <taxon>Stramenopiles</taxon>
        <taxon>Oomycota</taxon>
        <taxon>Peronosporomycetes</taxon>
        <taxon>Peronosporales</taxon>
        <taxon>Peronosporaceae</taxon>
        <taxon>Phytophthora</taxon>
    </lineage>
</organism>
<evidence type="ECO:0000313" key="2">
    <source>
        <dbReference type="EMBL" id="KAG2510611.1"/>
    </source>
</evidence>
<keyword evidence="6" id="KW-1185">Reference proteome</keyword>
<sequence>MRVSKKLCAGTIDGKQIPKNYGQKKFKLRKKPFWDCDEADRFIEELEQLTSALWSEARLKKPTFLTLSSTRNASKRRGVMKDEGETMSSPPSPTGNFSPPPTPRAKKKKVLPIIYLNLSKRLKRYHHVSALDGDSSDPASPSKDEESDDEPVKIDDVSPRGTDGTDIVSTSP</sequence>
<evidence type="ECO:0000256" key="1">
    <source>
        <dbReference type="SAM" id="MobiDB-lite"/>
    </source>
</evidence>
<reference evidence="2" key="1">
    <citation type="journal article" date="2015" name="Genom Data">
        <title>Genome sequences of six Phytophthora species associated with forests in New Zealand.</title>
        <authorList>
            <person name="Studholme D.J."/>
            <person name="McDougal R.L."/>
            <person name="Sambles C."/>
            <person name="Hansen E."/>
            <person name="Hardy G."/>
            <person name="Grant M."/>
            <person name="Ganley R.J."/>
            <person name="Williams N.M."/>
        </authorList>
    </citation>
    <scope>NUCLEOTIDE SEQUENCE</scope>
    <source>
        <strain evidence="2">NZFS 2646</strain>
        <strain evidence="3">NZFS 3630</strain>
    </source>
</reference>
<gene>
    <name evidence="4" type="ORF">BBI17_008709</name>
    <name evidence="5" type="ORF">BBO99_00008714</name>
    <name evidence="2" type="ORF">JM16_008486</name>
    <name evidence="3" type="ORF">JM18_008497</name>
</gene>
<dbReference type="EMBL" id="JPWV03000481">
    <property type="protein sequence ID" value="KAG2510611.1"/>
    <property type="molecule type" value="Genomic_DNA"/>
</dbReference>